<evidence type="ECO:0000259" key="9">
    <source>
        <dbReference type="PROSITE" id="PS50928"/>
    </source>
</evidence>
<sequence length="296" mass="32537">MTSTTMTATLTTGRRSTPAPRRRIGAKVGRVFGDVGLLLTVILIIIPLVLTVFASFRTPEAVAANPLGFPWQPTLDNYQVALDRMNYLPSVVNTFIILIVSLVIIIGFGSLAAYPLARLTRRWTAGMYRLFILGMTLPIFVIIGPLFILLRDLGMLDTRFGVILIYAGMFLPVAIFFYTSFLRQVPEELEEAAALDGAGSLRTFRVVIFPLLRPITATLGIYLSLHIWNDLVVPLVFISDPGKRTVMVNAYAYINPYTVDPTELFPAAILGVLPLVLIFAFMQGKVVQGLTLGAGK</sequence>
<evidence type="ECO:0000256" key="2">
    <source>
        <dbReference type="ARBA" id="ARBA00022448"/>
    </source>
</evidence>
<dbReference type="PANTHER" id="PTHR32243:SF24">
    <property type="entry name" value="DIACETYLCHITOBIOSE UPTAKE SYSTEM PERMEASE PROTEIN NGCG"/>
    <property type="match status" value="1"/>
</dbReference>
<feature type="transmembrane region" description="Helical" evidence="7">
    <location>
        <begin position="128"/>
        <end position="148"/>
    </location>
</feature>
<feature type="transmembrane region" description="Helical" evidence="7">
    <location>
        <begin position="264"/>
        <end position="282"/>
    </location>
</feature>
<dbReference type="CDD" id="cd06261">
    <property type="entry name" value="TM_PBP2"/>
    <property type="match status" value="1"/>
</dbReference>
<dbReference type="InterPro" id="IPR000515">
    <property type="entry name" value="MetI-like"/>
</dbReference>
<feature type="transmembrane region" description="Helical" evidence="7">
    <location>
        <begin position="203"/>
        <end position="225"/>
    </location>
</feature>
<keyword evidence="5 7" id="KW-1133">Transmembrane helix</keyword>
<feature type="transmembrane region" description="Helical" evidence="7">
    <location>
        <begin position="95"/>
        <end position="116"/>
    </location>
</feature>
<dbReference type="PANTHER" id="PTHR32243">
    <property type="entry name" value="MALTOSE TRANSPORT SYSTEM PERMEASE-RELATED"/>
    <property type="match status" value="1"/>
</dbReference>
<dbReference type="Gene3D" id="1.10.3720.10">
    <property type="entry name" value="MetI-like"/>
    <property type="match status" value="1"/>
</dbReference>
<evidence type="ECO:0000256" key="5">
    <source>
        <dbReference type="ARBA" id="ARBA00022989"/>
    </source>
</evidence>
<gene>
    <name evidence="10" type="ORF">WDU96_03490</name>
</gene>
<organism evidence="10 11">
    <name type="scientific">Microbacterium marmarense</name>
    <dbReference type="NCBI Taxonomy" id="3122051"/>
    <lineage>
        <taxon>Bacteria</taxon>
        <taxon>Bacillati</taxon>
        <taxon>Actinomycetota</taxon>
        <taxon>Actinomycetes</taxon>
        <taxon>Micrococcales</taxon>
        <taxon>Microbacteriaceae</taxon>
        <taxon>Microbacterium</taxon>
    </lineage>
</organism>
<dbReference type="PROSITE" id="PS50928">
    <property type="entry name" value="ABC_TM1"/>
    <property type="match status" value="1"/>
</dbReference>
<dbReference type="EMBL" id="JBBDGL010000001">
    <property type="protein sequence ID" value="MEJ1154662.1"/>
    <property type="molecule type" value="Genomic_DNA"/>
</dbReference>
<dbReference type="SUPFAM" id="SSF161098">
    <property type="entry name" value="MetI-like"/>
    <property type="match status" value="1"/>
</dbReference>
<evidence type="ECO:0000256" key="1">
    <source>
        <dbReference type="ARBA" id="ARBA00004651"/>
    </source>
</evidence>
<dbReference type="RefSeq" id="WP_337337096.1">
    <property type="nucleotide sequence ID" value="NZ_JBBDGL010000001.1"/>
</dbReference>
<dbReference type="InterPro" id="IPR035906">
    <property type="entry name" value="MetI-like_sf"/>
</dbReference>
<protein>
    <submittedName>
        <fullName evidence="10">Carbohydrate ABC transporter permease</fullName>
    </submittedName>
</protein>
<dbReference type="Pfam" id="PF00528">
    <property type="entry name" value="BPD_transp_1"/>
    <property type="match status" value="1"/>
</dbReference>
<reference evidence="10 11" key="1">
    <citation type="submission" date="2024-02" db="EMBL/GenBank/DDBJ databases">
        <authorList>
            <person name="Saticioglu I.B."/>
        </authorList>
    </citation>
    <scope>NUCLEOTIDE SEQUENCE [LARGE SCALE GENOMIC DNA]</scope>
    <source>
        <strain evidence="10 11">Mu-86</strain>
    </source>
</reference>
<name>A0ABU8LS75_9MICO</name>
<proteinExistence type="inferred from homology"/>
<keyword evidence="6 7" id="KW-0472">Membrane</keyword>
<feature type="transmembrane region" description="Helical" evidence="7">
    <location>
        <begin position="160"/>
        <end position="182"/>
    </location>
</feature>
<comment type="subcellular location">
    <subcellularLocation>
        <location evidence="1 7">Cell membrane</location>
        <topology evidence="1 7">Multi-pass membrane protein</topology>
    </subcellularLocation>
</comment>
<evidence type="ECO:0000256" key="8">
    <source>
        <dbReference type="SAM" id="MobiDB-lite"/>
    </source>
</evidence>
<feature type="domain" description="ABC transmembrane type-1" evidence="9">
    <location>
        <begin position="91"/>
        <end position="282"/>
    </location>
</feature>
<evidence type="ECO:0000313" key="10">
    <source>
        <dbReference type="EMBL" id="MEJ1154662.1"/>
    </source>
</evidence>
<keyword evidence="4 7" id="KW-0812">Transmembrane</keyword>
<keyword evidence="3" id="KW-1003">Cell membrane</keyword>
<evidence type="ECO:0000256" key="4">
    <source>
        <dbReference type="ARBA" id="ARBA00022692"/>
    </source>
</evidence>
<comment type="similarity">
    <text evidence="7">Belongs to the binding-protein-dependent transport system permease family.</text>
</comment>
<evidence type="ECO:0000313" key="11">
    <source>
        <dbReference type="Proteomes" id="UP001368654"/>
    </source>
</evidence>
<keyword evidence="11" id="KW-1185">Reference proteome</keyword>
<evidence type="ECO:0000256" key="6">
    <source>
        <dbReference type="ARBA" id="ARBA00023136"/>
    </source>
</evidence>
<evidence type="ECO:0000256" key="7">
    <source>
        <dbReference type="RuleBase" id="RU363032"/>
    </source>
</evidence>
<keyword evidence="2 7" id="KW-0813">Transport</keyword>
<feature type="transmembrane region" description="Helical" evidence="7">
    <location>
        <begin position="31"/>
        <end position="56"/>
    </location>
</feature>
<comment type="caution">
    <text evidence="10">The sequence shown here is derived from an EMBL/GenBank/DDBJ whole genome shotgun (WGS) entry which is preliminary data.</text>
</comment>
<dbReference type="Proteomes" id="UP001368654">
    <property type="component" value="Unassembled WGS sequence"/>
</dbReference>
<evidence type="ECO:0000256" key="3">
    <source>
        <dbReference type="ARBA" id="ARBA00022475"/>
    </source>
</evidence>
<dbReference type="InterPro" id="IPR050901">
    <property type="entry name" value="BP-dep_ABC_trans_perm"/>
</dbReference>
<feature type="region of interest" description="Disordered" evidence="8">
    <location>
        <begin position="1"/>
        <end position="21"/>
    </location>
</feature>
<feature type="compositionally biased region" description="Low complexity" evidence="8">
    <location>
        <begin position="1"/>
        <end position="17"/>
    </location>
</feature>
<accession>A0ABU8LS75</accession>